<proteinExistence type="predicted"/>
<dbReference type="Proteomes" id="UP000295055">
    <property type="component" value="Unassembled WGS sequence"/>
</dbReference>
<keyword evidence="2" id="KW-0235">DNA replication</keyword>
<dbReference type="InterPro" id="IPR036384">
    <property type="entry name" value="Tus_sf"/>
</dbReference>
<sequence>MSKQQLISSFNLLESNINLLCQLLQAQKDVNAAVFSLPETLKGDENNEVNSIFVDKHTGNDAIAQTIELFKLLFIHKKSELVSNKTAIRLPGAICLAPSYAEYKQFQQLISDINQLKIDIKQIVTNVDEAHRFEFIRESLHGLLTLNTYRTFTAVVDPDTIRFGWANKKVINKVTQEEMLNRLQASLESGRTPAHLQREHWQLQLETEIQLIRSLPHDCILKTQRPVKVQPIARVWDKETQKQTQYPCATPILVFAVDKTLSDIKLGELADYHQDSIALRNRPKAKPVELLIPRLNLYIER</sequence>
<evidence type="ECO:0000256" key="3">
    <source>
        <dbReference type="ARBA" id="ARBA00023125"/>
    </source>
</evidence>
<dbReference type="GO" id="GO:0006274">
    <property type="term" value="P:DNA replication termination"/>
    <property type="evidence" value="ECO:0007669"/>
    <property type="project" value="UniProtKB-UniRule"/>
</dbReference>
<keyword evidence="3" id="KW-0238">DNA-binding</keyword>
<dbReference type="RefSeq" id="WP_132495983.1">
    <property type="nucleotide sequence ID" value="NZ_SMAS01000003.1"/>
</dbReference>
<protein>
    <recommendedName>
        <fullName evidence="4">DNA replication terminus site-binding protein</fullName>
    </recommendedName>
</protein>
<name>A0A4V2V3W0_9GAMM</name>
<evidence type="ECO:0000313" key="5">
    <source>
        <dbReference type="EMBL" id="TCT35758.1"/>
    </source>
</evidence>
<dbReference type="NCBIfam" id="TIGR02648">
    <property type="entry name" value="rep_term_tus"/>
    <property type="match status" value="1"/>
</dbReference>
<evidence type="ECO:0000256" key="4">
    <source>
        <dbReference type="NCBIfam" id="TIGR02648"/>
    </source>
</evidence>
<gene>
    <name evidence="5" type="ORF">EC835_103212</name>
</gene>
<dbReference type="OrthoDB" id="6298545at2"/>
<organism evidence="5 6">
    <name type="scientific">Providencia alcalifaciens</name>
    <dbReference type="NCBI Taxonomy" id="126385"/>
    <lineage>
        <taxon>Bacteria</taxon>
        <taxon>Pseudomonadati</taxon>
        <taxon>Pseudomonadota</taxon>
        <taxon>Gammaproteobacteria</taxon>
        <taxon>Enterobacterales</taxon>
        <taxon>Morganellaceae</taxon>
        <taxon>Providencia</taxon>
    </lineage>
</organism>
<dbReference type="InterPro" id="IPR008865">
    <property type="entry name" value="DNA_replication_term_site-bd"/>
</dbReference>
<dbReference type="GO" id="GO:0005737">
    <property type="term" value="C:cytoplasm"/>
    <property type="evidence" value="ECO:0007669"/>
    <property type="project" value="InterPro"/>
</dbReference>
<dbReference type="InterPro" id="IPR036381">
    <property type="entry name" value="Tus_dom1"/>
</dbReference>
<dbReference type="SUPFAM" id="SSF56596">
    <property type="entry name" value="Replication terminator protein (Tus)"/>
    <property type="match status" value="1"/>
</dbReference>
<dbReference type="Gene3D" id="3.30.54.10">
    <property type="match status" value="1"/>
</dbReference>
<evidence type="ECO:0000256" key="2">
    <source>
        <dbReference type="ARBA" id="ARBA00022705"/>
    </source>
</evidence>
<dbReference type="Pfam" id="PF05472">
    <property type="entry name" value="Ter"/>
    <property type="match status" value="1"/>
</dbReference>
<accession>A0A4V2V3W0</accession>
<dbReference type="AlphaFoldDB" id="A0A4V2V3W0"/>
<dbReference type="Gene3D" id="3.50.14.10">
    <property type="entry name" value="Replication terminator Tus, domain 1 superfamily/Replication terminator Tus"/>
    <property type="match status" value="1"/>
</dbReference>
<keyword evidence="1" id="KW-0963">Cytoplasm</keyword>
<dbReference type="EMBL" id="SMAS01000003">
    <property type="protein sequence ID" value="TCT35758.1"/>
    <property type="molecule type" value="Genomic_DNA"/>
</dbReference>
<evidence type="ECO:0000313" key="6">
    <source>
        <dbReference type="Proteomes" id="UP000295055"/>
    </source>
</evidence>
<comment type="caution">
    <text evidence="5">The sequence shown here is derived from an EMBL/GenBank/DDBJ whole genome shotgun (WGS) entry which is preliminary data.</text>
</comment>
<dbReference type="GO" id="GO:0003677">
    <property type="term" value="F:DNA binding"/>
    <property type="evidence" value="ECO:0007669"/>
    <property type="project" value="UniProtKB-UniRule"/>
</dbReference>
<evidence type="ECO:0000256" key="1">
    <source>
        <dbReference type="ARBA" id="ARBA00022490"/>
    </source>
</evidence>
<reference evidence="5 6" key="1">
    <citation type="submission" date="2019-03" db="EMBL/GenBank/DDBJ databases">
        <title>Genomic analyses of the natural microbiome of Caenorhabditis elegans.</title>
        <authorList>
            <person name="Samuel B."/>
        </authorList>
    </citation>
    <scope>NUCLEOTIDE SEQUENCE [LARGE SCALE GENOMIC DNA]</scope>
    <source>
        <strain evidence="5 6">JUb102</strain>
    </source>
</reference>